<dbReference type="PhylomeDB" id="R7QTU0"/>
<dbReference type="PANTHER" id="PTHR47326:SF1">
    <property type="entry name" value="HTH PSQ-TYPE DOMAIN-CONTAINING PROTEIN"/>
    <property type="match status" value="1"/>
</dbReference>
<evidence type="ECO:0000313" key="2">
    <source>
        <dbReference type="EMBL" id="CDF41123.1"/>
    </source>
</evidence>
<dbReference type="InterPro" id="IPR038717">
    <property type="entry name" value="Tc1-like_DDE_dom"/>
</dbReference>
<dbReference type="Pfam" id="PF13358">
    <property type="entry name" value="DDE_3"/>
    <property type="match status" value="1"/>
</dbReference>
<dbReference type="EMBL" id="HG002309">
    <property type="protein sequence ID" value="CDF41123.1"/>
    <property type="molecule type" value="Genomic_DNA"/>
</dbReference>
<feature type="domain" description="Tc1-like transposase DDE" evidence="1">
    <location>
        <begin position="3"/>
        <end position="61"/>
    </location>
</feature>
<dbReference type="Gramene" id="CDF41123">
    <property type="protein sequence ID" value="CDF41123"/>
    <property type="gene ID" value="CHC_T00007343001"/>
</dbReference>
<sequence length="101" mass="11881">MQDGAPCHRARVAKRWLCDNFISVLEWPPYSPDLNPIENLWGTLVRSVYAHQRQFKNVDSLSECIRDAWDEINNETLNALVKSMQKRCVEFVLAKRKKIDY</sequence>
<dbReference type="AlphaFoldDB" id="R7QTU0"/>
<dbReference type="GO" id="GO:0003676">
    <property type="term" value="F:nucleic acid binding"/>
    <property type="evidence" value="ECO:0007669"/>
    <property type="project" value="InterPro"/>
</dbReference>
<keyword evidence="3" id="KW-1185">Reference proteome</keyword>
<organism evidence="2 3">
    <name type="scientific">Chondrus crispus</name>
    <name type="common">Carrageen Irish moss</name>
    <name type="synonym">Polymorpha crispa</name>
    <dbReference type="NCBI Taxonomy" id="2769"/>
    <lineage>
        <taxon>Eukaryota</taxon>
        <taxon>Rhodophyta</taxon>
        <taxon>Florideophyceae</taxon>
        <taxon>Rhodymeniophycidae</taxon>
        <taxon>Gigartinales</taxon>
        <taxon>Gigartinaceae</taxon>
        <taxon>Chondrus</taxon>
    </lineage>
</organism>
<protein>
    <recommendedName>
        <fullName evidence="1">Tc1-like transposase DDE domain-containing protein</fullName>
    </recommendedName>
</protein>
<dbReference type="Proteomes" id="UP000012073">
    <property type="component" value="Unassembled WGS sequence"/>
</dbReference>
<dbReference type="KEGG" id="ccp:CHC_T00007343001"/>
<dbReference type="OrthoDB" id="9996331at2759"/>
<dbReference type="Gene3D" id="3.30.420.10">
    <property type="entry name" value="Ribonuclease H-like superfamily/Ribonuclease H"/>
    <property type="match status" value="1"/>
</dbReference>
<dbReference type="PANTHER" id="PTHR47326">
    <property type="entry name" value="TRANSPOSABLE ELEMENT TC3 TRANSPOSASE-LIKE PROTEIN"/>
    <property type="match status" value="1"/>
</dbReference>
<reference evidence="3" key="1">
    <citation type="journal article" date="2013" name="Proc. Natl. Acad. Sci. U.S.A.">
        <title>Genome structure and metabolic features in the red seaweed Chondrus crispus shed light on evolution of the Archaeplastida.</title>
        <authorList>
            <person name="Collen J."/>
            <person name="Porcel B."/>
            <person name="Carre W."/>
            <person name="Ball S.G."/>
            <person name="Chaparro C."/>
            <person name="Tonon T."/>
            <person name="Barbeyron T."/>
            <person name="Michel G."/>
            <person name="Noel B."/>
            <person name="Valentin K."/>
            <person name="Elias M."/>
            <person name="Artiguenave F."/>
            <person name="Arun A."/>
            <person name="Aury J.M."/>
            <person name="Barbosa-Neto J.F."/>
            <person name="Bothwell J.H."/>
            <person name="Bouget F.Y."/>
            <person name="Brillet L."/>
            <person name="Cabello-Hurtado F."/>
            <person name="Capella-Gutierrez S."/>
            <person name="Charrier B."/>
            <person name="Cladiere L."/>
            <person name="Cock J.M."/>
            <person name="Coelho S.M."/>
            <person name="Colleoni C."/>
            <person name="Czjzek M."/>
            <person name="Da Silva C."/>
            <person name="Delage L."/>
            <person name="Denoeud F."/>
            <person name="Deschamps P."/>
            <person name="Dittami S.M."/>
            <person name="Gabaldon T."/>
            <person name="Gachon C.M."/>
            <person name="Groisillier A."/>
            <person name="Herve C."/>
            <person name="Jabbari K."/>
            <person name="Katinka M."/>
            <person name="Kloareg B."/>
            <person name="Kowalczyk N."/>
            <person name="Labadie K."/>
            <person name="Leblanc C."/>
            <person name="Lopez P.J."/>
            <person name="McLachlan D.H."/>
            <person name="Meslet-Cladiere L."/>
            <person name="Moustafa A."/>
            <person name="Nehr Z."/>
            <person name="Nyvall Collen P."/>
            <person name="Panaud O."/>
            <person name="Partensky F."/>
            <person name="Poulain J."/>
            <person name="Rensing S.A."/>
            <person name="Rousvoal S."/>
            <person name="Samson G."/>
            <person name="Symeonidi A."/>
            <person name="Weissenbach J."/>
            <person name="Zambounis A."/>
            <person name="Wincker P."/>
            <person name="Boyen C."/>
        </authorList>
    </citation>
    <scope>NUCLEOTIDE SEQUENCE [LARGE SCALE GENOMIC DNA]</scope>
    <source>
        <strain evidence="3">cv. Stackhouse</strain>
    </source>
</reference>
<dbReference type="InterPro" id="IPR036397">
    <property type="entry name" value="RNaseH_sf"/>
</dbReference>
<accession>R7QTU0</accession>
<evidence type="ECO:0000259" key="1">
    <source>
        <dbReference type="Pfam" id="PF13358"/>
    </source>
</evidence>
<name>R7QTU0_CHOCR</name>
<gene>
    <name evidence="2" type="ORF">CHC_T00007343001</name>
</gene>
<dbReference type="RefSeq" id="XP_005711417.1">
    <property type="nucleotide sequence ID" value="XM_005711360.1"/>
</dbReference>
<evidence type="ECO:0000313" key="3">
    <source>
        <dbReference type="Proteomes" id="UP000012073"/>
    </source>
</evidence>
<dbReference type="GeneID" id="17319096"/>
<proteinExistence type="predicted"/>